<feature type="active site" description="For GATase activity" evidence="8">
    <location>
        <position position="2"/>
    </location>
</feature>
<feature type="site" description="Important for beta-aspartyl-AMP intermediate formation" evidence="10">
    <location>
        <position position="364"/>
    </location>
</feature>
<evidence type="ECO:0000256" key="9">
    <source>
        <dbReference type="PIRSR" id="PIRSR001589-2"/>
    </source>
</evidence>
<evidence type="ECO:0000256" key="10">
    <source>
        <dbReference type="PIRSR" id="PIRSR001589-3"/>
    </source>
</evidence>
<dbReference type="InterPro" id="IPR017932">
    <property type="entry name" value="GATase_2_dom"/>
</dbReference>
<dbReference type="InterPro" id="IPR033738">
    <property type="entry name" value="AsnB_N"/>
</dbReference>
<keyword evidence="8" id="KW-0061">Asparagine biosynthesis</keyword>
<dbReference type="InterPro" id="IPR051786">
    <property type="entry name" value="ASN_synthetase/amidase"/>
</dbReference>
<dbReference type="InterPro" id="IPR014729">
    <property type="entry name" value="Rossmann-like_a/b/a_fold"/>
</dbReference>
<dbReference type="PROSITE" id="PS51278">
    <property type="entry name" value="GATASE_TYPE_2"/>
    <property type="match status" value="1"/>
</dbReference>
<dbReference type="Pfam" id="PF13537">
    <property type="entry name" value="GATase_7"/>
    <property type="match status" value="1"/>
</dbReference>
<dbReference type="PIRSF" id="PIRSF001589">
    <property type="entry name" value="Asn_synthetase_glu-h"/>
    <property type="match status" value="1"/>
</dbReference>
<dbReference type="InterPro" id="IPR006426">
    <property type="entry name" value="Asn_synth_AEB"/>
</dbReference>
<dbReference type="EMBL" id="CP000301">
    <property type="protein sequence ID" value="ABD89403.1"/>
    <property type="molecule type" value="Genomic_DNA"/>
</dbReference>
<evidence type="ECO:0000256" key="4">
    <source>
        <dbReference type="ARBA" id="ARBA00022741"/>
    </source>
</evidence>
<evidence type="ECO:0000256" key="7">
    <source>
        <dbReference type="ARBA" id="ARBA00048741"/>
    </source>
</evidence>
<gene>
    <name evidence="12" type="ordered locus">RPC_3874</name>
</gene>
<evidence type="ECO:0000256" key="1">
    <source>
        <dbReference type="ARBA" id="ARBA00005187"/>
    </source>
</evidence>
<evidence type="ECO:0000256" key="5">
    <source>
        <dbReference type="ARBA" id="ARBA00022840"/>
    </source>
</evidence>
<dbReference type="InterPro" id="IPR001962">
    <property type="entry name" value="Asn_synthase"/>
</dbReference>
<feature type="domain" description="Glutamine amidotransferase type-2" evidence="11">
    <location>
        <begin position="2"/>
        <end position="214"/>
    </location>
</feature>
<keyword evidence="8" id="KW-0028">Amino-acid biosynthesis</keyword>
<evidence type="ECO:0000313" key="12">
    <source>
        <dbReference type="EMBL" id="ABD89403.1"/>
    </source>
</evidence>
<dbReference type="Pfam" id="PF00733">
    <property type="entry name" value="Asn_synthase"/>
    <property type="match status" value="1"/>
</dbReference>
<dbReference type="eggNOG" id="COG0367">
    <property type="taxonomic scope" value="Bacteria"/>
</dbReference>
<dbReference type="PANTHER" id="PTHR43284:SF1">
    <property type="entry name" value="ASPARAGINE SYNTHETASE"/>
    <property type="match status" value="1"/>
</dbReference>
<evidence type="ECO:0000259" key="11">
    <source>
        <dbReference type="PROSITE" id="PS51278"/>
    </source>
</evidence>
<dbReference type="KEGG" id="rpc:RPC_3874"/>
<dbReference type="NCBIfam" id="TIGR01536">
    <property type="entry name" value="asn_synth_AEB"/>
    <property type="match status" value="1"/>
</dbReference>
<dbReference type="GO" id="GO:0004066">
    <property type="term" value="F:asparagine synthase (glutamine-hydrolyzing) activity"/>
    <property type="evidence" value="ECO:0007669"/>
    <property type="project" value="UniProtKB-EC"/>
</dbReference>
<dbReference type="SUPFAM" id="SSF56235">
    <property type="entry name" value="N-terminal nucleophile aminohydrolases (Ntn hydrolases)"/>
    <property type="match status" value="1"/>
</dbReference>
<dbReference type="PANTHER" id="PTHR43284">
    <property type="entry name" value="ASPARAGINE SYNTHETASE (GLUTAMINE-HYDROLYZING)"/>
    <property type="match status" value="1"/>
</dbReference>
<protein>
    <recommendedName>
        <fullName evidence="3">asparagine synthase (glutamine-hydrolyzing)</fullName>
        <ecNumber evidence="3">6.3.5.4</ecNumber>
    </recommendedName>
</protein>
<dbReference type="AlphaFoldDB" id="Q20ZN3"/>
<dbReference type="SUPFAM" id="SSF52402">
    <property type="entry name" value="Adenine nucleotide alpha hydrolases-like"/>
    <property type="match status" value="1"/>
</dbReference>
<keyword evidence="12" id="KW-0436">Ligase</keyword>
<feature type="binding site" evidence="9">
    <location>
        <position position="258"/>
    </location>
    <ligand>
        <name>ATP</name>
        <dbReference type="ChEBI" id="CHEBI:30616"/>
    </ligand>
</feature>
<comment type="catalytic activity">
    <reaction evidence="7">
        <text>L-aspartate + L-glutamine + ATP + H2O = L-asparagine + L-glutamate + AMP + diphosphate + H(+)</text>
        <dbReference type="Rhea" id="RHEA:12228"/>
        <dbReference type="ChEBI" id="CHEBI:15377"/>
        <dbReference type="ChEBI" id="CHEBI:15378"/>
        <dbReference type="ChEBI" id="CHEBI:29985"/>
        <dbReference type="ChEBI" id="CHEBI:29991"/>
        <dbReference type="ChEBI" id="CHEBI:30616"/>
        <dbReference type="ChEBI" id="CHEBI:33019"/>
        <dbReference type="ChEBI" id="CHEBI:58048"/>
        <dbReference type="ChEBI" id="CHEBI:58359"/>
        <dbReference type="ChEBI" id="CHEBI:456215"/>
        <dbReference type="EC" id="6.3.5.4"/>
    </reaction>
</comment>
<dbReference type="CDD" id="cd00712">
    <property type="entry name" value="AsnB"/>
    <property type="match status" value="1"/>
</dbReference>
<sequence length="652" mass="72706">MCGFVAAIALTDHASIDRRSVELATDLLGHRGPDASNLVHDSQFSFGHRRLSIIDLGARSDQPFSDPSESVTLVYNGEIYNYRELRRELAAKGAQFRTTGDTEVVLQAYLIWGDDLVHHLDGIFAFVLFDRRRRRALVVRDPLGVKPVYYARHGDILLVGSEPKAITAFNGFKVSLDAATISAFLTFRYAIEAEQWICGVLQLLPGHRLRVESGRVDNSAYWRVEAARPCVAGAEGVAAAIRHAVSSQLLSDVPVGLLLSGGVDSSVIAAAATVATEALGEPPLRAYTAALADSRCDETRYAAEVATHLNIPLTPVAVEPLVLRETVDMLVNCRDGPLGMHNEIAMFALASAVRRDAKVLLCGEGADETFAGYTRLFRLPFDIARIRGLSRLPAVVRGPLARAIDVPEFCPTDPMSLFFERYGYFSQHEKAELFRPEVWEAIDHDRRLWSYIDDRLRPSADRPLIDRIGHFFVGLHLPGLLGMIDGTTMAAGVEARVPFCDRRLVELALSLPQQDKIMWRSRLHGIRAAFQPIARFSEQADCSKVVIRRIYGESLPKNVTSRRKMGFPTPLRAWIWGQLAELRQDMLESAASPLFMYFREQPIRCWLEKSRRGDDGPSRKLWMLMTLGVFLSGLTHGATRSGRAKEYHEAHY</sequence>
<dbReference type="Gene3D" id="3.40.50.620">
    <property type="entry name" value="HUPs"/>
    <property type="match status" value="1"/>
</dbReference>
<dbReference type="OrthoDB" id="9763290at2"/>
<dbReference type="STRING" id="316056.RPC_3874"/>
<dbReference type="GO" id="GO:0005524">
    <property type="term" value="F:ATP binding"/>
    <property type="evidence" value="ECO:0007669"/>
    <property type="project" value="UniProtKB-KW"/>
</dbReference>
<feature type="binding site" evidence="9">
    <location>
        <position position="101"/>
    </location>
    <ligand>
        <name>L-glutamine</name>
        <dbReference type="ChEBI" id="CHEBI:58359"/>
    </ligand>
</feature>
<evidence type="ECO:0000256" key="2">
    <source>
        <dbReference type="ARBA" id="ARBA00005752"/>
    </source>
</evidence>
<organism evidence="12">
    <name type="scientific">Rhodopseudomonas palustris (strain BisB18)</name>
    <dbReference type="NCBI Taxonomy" id="316056"/>
    <lineage>
        <taxon>Bacteria</taxon>
        <taxon>Pseudomonadati</taxon>
        <taxon>Pseudomonadota</taxon>
        <taxon>Alphaproteobacteria</taxon>
        <taxon>Hyphomicrobiales</taxon>
        <taxon>Nitrobacteraceae</taxon>
        <taxon>Rhodopseudomonas</taxon>
    </lineage>
</organism>
<keyword evidence="6 8" id="KW-0315">Glutamine amidotransferase</keyword>
<evidence type="ECO:0000256" key="3">
    <source>
        <dbReference type="ARBA" id="ARBA00012737"/>
    </source>
</evidence>
<dbReference type="RefSeq" id="WP_011474285.1">
    <property type="nucleotide sequence ID" value="NC_007925.1"/>
</dbReference>
<comment type="similarity">
    <text evidence="2">Belongs to the asparagine synthetase family.</text>
</comment>
<dbReference type="GO" id="GO:0005829">
    <property type="term" value="C:cytosol"/>
    <property type="evidence" value="ECO:0007669"/>
    <property type="project" value="TreeGrafter"/>
</dbReference>
<evidence type="ECO:0000256" key="6">
    <source>
        <dbReference type="ARBA" id="ARBA00022962"/>
    </source>
</evidence>
<keyword evidence="5 9" id="KW-0067">ATP-binding</keyword>
<dbReference type="EC" id="6.3.5.4" evidence="3"/>
<dbReference type="InterPro" id="IPR029055">
    <property type="entry name" value="Ntn_hydrolases_N"/>
</dbReference>
<dbReference type="CDD" id="cd01991">
    <property type="entry name" value="Asn_synthase_B_C"/>
    <property type="match status" value="1"/>
</dbReference>
<reference evidence="12" key="1">
    <citation type="submission" date="2006-03" db="EMBL/GenBank/DDBJ databases">
        <title>Complete sequence of Rhodopseudomonas palustris BisB18.</title>
        <authorList>
            <consortium name="US DOE Joint Genome Institute"/>
            <person name="Copeland A."/>
            <person name="Lucas S."/>
            <person name="Lapidus A."/>
            <person name="Barry K."/>
            <person name="Detter J.C."/>
            <person name="Glavina del Rio T."/>
            <person name="Hammon N."/>
            <person name="Israni S."/>
            <person name="Dalin E."/>
            <person name="Tice H."/>
            <person name="Pitluck S."/>
            <person name="Chain P."/>
            <person name="Malfatti S."/>
            <person name="Shin M."/>
            <person name="Vergez L."/>
            <person name="Schmutz J."/>
            <person name="Larimer F."/>
            <person name="Land M."/>
            <person name="Hauser L."/>
            <person name="Pelletier D.A."/>
            <person name="Kyrpides N."/>
            <person name="Anderson I."/>
            <person name="Oda Y."/>
            <person name="Harwood C.S."/>
            <person name="Richardson P."/>
        </authorList>
    </citation>
    <scope>NUCLEOTIDE SEQUENCE [LARGE SCALE GENOMIC DNA]</scope>
    <source>
        <strain evidence="12">BisB18</strain>
    </source>
</reference>
<name>Q20ZN3_RHOPB</name>
<proteinExistence type="inferred from homology"/>
<keyword evidence="4 9" id="KW-0547">Nucleotide-binding</keyword>
<accession>Q20ZN3</accession>
<dbReference type="HOGENOM" id="CLU_014658_3_1_5"/>
<evidence type="ECO:0000256" key="8">
    <source>
        <dbReference type="PIRSR" id="PIRSR001589-1"/>
    </source>
</evidence>
<dbReference type="Gene3D" id="3.60.20.10">
    <property type="entry name" value="Glutamine Phosphoribosylpyrophosphate, subunit 1, domain 1"/>
    <property type="match status" value="1"/>
</dbReference>
<comment type="pathway">
    <text evidence="1">Amino-acid biosynthesis; L-asparagine biosynthesis; L-asparagine from L-aspartate (L-Gln route): step 1/1.</text>
</comment>
<dbReference type="GO" id="GO:0006529">
    <property type="term" value="P:asparagine biosynthetic process"/>
    <property type="evidence" value="ECO:0007669"/>
    <property type="project" value="UniProtKB-KW"/>
</dbReference>